<name>A0A1H3FL25_9GAMM</name>
<evidence type="ECO:0000313" key="1">
    <source>
        <dbReference type="EMBL" id="SDX91535.1"/>
    </source>
</evidence>
<protein>
    <submittedName>
        <fullName evidence="1">Uncharacterized protein</fullName>
    </submittedName>
</protein>
<sequence>MWKNIRILCLLMVLLIVAINAYRDQNQDWNKPIIVLLHPVNADGQGATQHYIQQLSVNDLSDAQEYLKQMSTQYRGQPISIYFQMGRELKQRPPKVPENATMFDSILWSLKFRFYAWKQHKSSDGSPSVTLFLNYYDPKHSKELKHSTALQNGRIGSVNLFASKKQAEQNKIVLVHELLHAFGATDKYDLATGVPLYPIGYAYPNQQPLFPQAKAELMAGHIPVSVDKSKMPDHLGQTLVNEITAIELGWQK</sequence>
<dbReference type="AlphaFoldDB" id="A0A1H3FL25"/>
<dbReference type="RefSeq" id="WP_092686730.1">
    <property type="nucleotide sequence ID" value="NZ_FNPK01000001.1"/>
</dbReference>
<reference evidence="2" key="1">
    <citation type="submission" date="2016-10" db="EMBL/GenBank/DDBJ databases">
        <authorList>
            <person name="Varghese N."/>
            <person name="Submissions S."/>
        </authorList>
    </citation>
    <scope>NUCLEOTIDE SEQUENCE [LARGE SCALE GENOMIC DNA]</scope>
    <source>
        <strain evidence="2">ANC 5109</strain>
    </source>
</reference>
<proteinExistence type="predicted"/>
<dbReference type="Proteomes" id="UP000199035">
    <property type="component" value="Unassembled WGS sequence"/>
</dbReference>
<dbReference type="STRING" id="595670.SAMN05421643_101147"/>
<organism evidence="1 2">
    <name type="scientific">Acinetobacter kyonggiensis</name>
    <dbReference type="NCBI Taxonomy" id="595670"/>
    <lineage>
        <taxon>Bacteria</taxon>
        <taxon>Pseudomonadati</taxon>
        <taxon>Pseudomonadota</taxon>
        <taxon>Gammaproteobacteria</taxon>
        <taxon>Moraxellales</taxon>
        <taxon>Moraxellaceae</taxon>
        <taxon>Acinetobacter</taxon>
    </lineage>
</organism>
<dbReference type="EMBL" id="FNPK01000001">
    <property type="protein sequence ID" value="SDX91535.1"/>
    <property type="molecule type" value="Genomic_DNA"/>
</dbReference>
<evidence type="ECO:0000313" key="2">
    <source>
        <dbReference type="Proteomes" id="UP000199035"/>
    </source>
</evidence>
<gene>
    <name evidence="1" type="ORF">SAMN05421643_101147</name>
</gene>
<keyword evidence="2" id="KW-1185">Reference proteome</keyword>
<accession>A0A1H3FL25</accession>